<dbReference type="GeneID" id="80538373"/>
<dbReference type="KEGG" id="vg:80538373"/>
<evidence type="ECO:0000313" key="5">
    <source>
        <dbReference type="EMBL" id="QCF24466.1"/>
    </source>
</evidence>
<name>A0A4D6PAZ6_9VIRU</name>
<reference evidence="5 6" key="1">
    <citation type="journal article" date="2019" name="Viruses">
        <title>Mitovirus and Mitochondrial Coding Sequences from Basal Fungus Entomophthora muscae.</title>
        <authorList>
            <person name="Nibert M."/>
            <person name="Debat H."/>
            <person name="Manny A."/>
            <person name="Grigoriev I."/>
            <person name="De Fine Licht H."/>
        </authorList>
    </citation>
    <scope>NUCLEOTIDE SEQUENCE</scope>
    <source>
        <strain evidence="5">EnmuMV7-HHdFL130914-1</strain>
        <strain evidence="4 6">EnmuMV7-KVL-14-117</strain>
    </source>
</reference>
<sequence length="701" mass="79342">MKITKFNIFKVTLKVVTWIFQEFNLKISGRMSDYIDLILRLDRLLYNRGALETLKYIKGTRTAYLAYLSGKPIRVKGVRTTKDGIPVILGDFVPKIRKGPTPAMLQLINTILFCTRALKLGRTPDFSPIINPPKRDPINIGEFVDDFWRDMGYHRQARTNPKSLDFRKFHLTTKSGPNGTANALWTSLNDLKALSEQQLTDIGIIGGENLRNKISTLKEGLSKIPELSYFIDTSAGTYTRRLTSFPDKELKVRVIAVGDYFSQAALKPLHDYLFRVLKKIPQDCTFNQGGFWDKIKDQEYYASIDLTAATDRFPISTISQVLLGRLPESYVNAWSRLMVGTPFIHEGQEINYSVGNPMGFYSSWASFAVAHHYVVYYCCKKLGIPWKTLKYCLLGDDIVICDPKVAALYKETISGLGVEFSEEKTITSPHLVEFAKRLIYKGTEISPFPISALGELASKYYLLTNLFLELEKKGWVSLGGAPSAVESFHKIVLNWSTVRAREIEVKASICERVMKIARGAENAGTLLTECFRKLGYPFVLSDFVARNVLENIVVENFAKSNPASHDPERDKKKKRPCVGLGILAENLTCLLTGLDEERFSLGFDLISTLPHLNAYGQISEMYIEINKKARKISTTNGAEWPLLFKTMCIPWDDTIFTMRSSHLIAKGSSRVVKDLQNRAELLSFYPPEELLREDPNFLKSL</sequence>
<keyword evidence="3" id="KW-0548">Nucleotidyltransferase</keyword>
<keyword evidence="2" id="KW-0808">Transferase</keyword>
<dbReference type="EMBL" id="MK682519">
    <property type="protein sequence ID" value="QCF24451.1"/>
    <property type="molecule type" value="Genomic_RNA"/>
</dbReference>
<dbReference type="RefSeq" id="YP_010799930.1">
    <property type="nucleotide sequence ID" value="NC_076705.1"/>
</dbReference>
<dbReference type="PANTHER" id="PTHR34456:SF13">
    <property type="entry name" value="REVERSE TRANSCRIPTASE DOMAIN-CONTAINING PROTEIN"/>
    <property type="match status" value="1"/>
</dbReference>
<keyword evidence="1 5" id="KW-0696">RNA-directed RNA polymerase</keyword>
<reference evidence="4" key="2">
    <citation type="submission" date="2019-03" db="EMBL/GenBank/DDBJ databases">
        <authorList>
            <person name="Nibert M.L."/>
            <person name="Manny A.R."/>
            <person name="Debat H.J."/>
            <person name="de Fine Licht H.H."/>
        </authorList>
    </citation>
    <scope>NUCLEOTIDE SEQUENCE</scope>
    <source>
        <strain evidence="4">EnmuMV7-KVL-14-117</strain>
    </source>
</reference>
<keyword evidence="6" id="KW-1185">Reference proteome</keyword>
<dbReference type="Proteomes" id="UP000831344">
    <property type="component" value="Segment"/>
</dbReference>
<evidence type="ECO:0000256" key="3">
    <source>
        <dbReference type="ARBA" id="ARBA00022695"/>
    </source>
</evidence>
<dbReference type="EMBL" id="MK682534">
    <property type="protein sequence ID" value="QCF24466.1"/>
    <property type="molecule type" value="Genomic_RNA"/>
</dbReference>
<dbReference type="Pfam" id="PF05919">
    <property type="entry name" value="Mitovir_RNA_pol"/>
    <property type="match status" value="1"/>
</dbReference>
<protein>
    <submittedName>
        <fullName evidence="5">RNA-dependent RNA polymerase</fullName>
    </submittedName>
</protein>
<dbReference type="PANTHER" id="PTHR34456">
    <property type="entry name" value="MITOVIRUS RNA-DEPENDENT RNA POLYMERASE"/>
    <property type="match status" value="1"/>
</dbReference>
<evidence type="ECO:0000313" key="6">
    <source>
        <dbReference type="Proteomes" id="UP000831344"/>
    </source>
</evidence>
<proteinExistence type="predicted"/>
<dbReference type="GO" id="GO:0003968">
    <property type="term" value="F:RNA-directed RNA polymerase activity"/>
    <property type="evidence" value="ECO:0007669"/>
    <property type="project" value="UniProtKB-KW"/>
</dbReference>
<gene>
    <name evidence="5" type="primary">RdRp</name>
</gene>
<evidence type="ECO:0000256" key="1">
    <source>
        <dbReference type="ARBA" id="ARBA00022484"/>
    </source>
</evidence>
<dbReference type="InterPro" id="IPR043502">
    <property type="entry name" value="DNA/RNA_pol_sf"/>
</dbReference>
<dbReference type="SUPFAM" id="SSF56672">
    <property type="entry name" value="DNA/RNA polymerases"/>
    <property type="match status" value="1"/>
</dbReference>
<evidence type="ECO:0000313" key="4">
    <source>
        <dbReference type="EMBL" id="QCF24451.1"/>
    </source>
</evidence>
<evidence type="ECO:0000256" key="2">
    <source>
        <dbReference type="ARBA" id="ARBA00022679"/>
    </source>
</evidence>
<accession>A0A4D6PAZ6</accession>
<dbReference type="InterPro" id="IPR008686">
    <property type="entry name" value="RNA_pol_mitovir"/>
</dbReference>
<organism evidence="5">
    <name type="scientific">Entomophthora muscae mitovirus 7</name>
    <dbReference type="NCBI Taxonomy" id="2557980"/>
    <lineage>
        <taxon>Viruses</taxon>
        <taxon>Riboviria</taxon>
        <taxon>Orthornavirae</taxon>
        <taxon>Lenarviricota</taxon>
        <taxon>Howeltoviricetes</taxon>
        <taxon>Cryppavirales</taxon>
        <taxon>Mitoviridae</taxon>
        <taxon>Unuamitovirus</taxon>
        <taxon>Unuamitovirus enmu7</taxon>
    </lineage>
</organism>